<protein>
    <submittedName>
        <fullName evidence="1">Uncharacterized protein</fullName>
    </submittedName>
</protein>
<organism evidence="1 2">
    <name type="scientific">Eretmocerus hayati</name>
    <dbReference type="NCBI Taxonomy" id="131215"/>
    <lineage>
        <taxon>Eukaryota</taxon>
        <taxon>Metazoa</taxon>
        <taxon>Ecdysozoa</taxon>
        <taxon>Arthropoda</taxon>
        <taxon>Hexapoda</taxon>
        <taxon>Insecta</taxon>
        <taxon>Pterygota</taxon>
        <taxon>Neoptera</taxon>
        <taxon>Endopterygota</taxon>
        <taxon>Hymenoptera</taxon>
        <taxon>Apocrita</taxon>
        <taxon>Proctotrupomorpha</taxon>
        <taxon>Chalcidoidea</taxon>
        <taxon>Aphelinidae</taxon>
        <taxon>Aphelininae</taxon>
        <taxon>Eretmocerus</taxon>
    </lineage>
</organism>
<dbReference type="EMBL" id="CM056742">
    <property type="protein sequence ID" value="KAJ8677191.1"/>
    <property type="molecule type" value="Genomic_DNA"/>
</dbReference>
<keyword evidence="2" id="KW-1185">Reference proteome</keyword>
<name>A0ACC2P2A7_9HYME</name>
<proteinExistence type="predicted"/>
<evidence type="ECO:0000313" key="2">
    <source>
        <dbReference type="Proteomes" id="UP001239111"/>
    </source>
</evidence>
<accession>A0ACC2P2A7</accession>
<gene>
    <name evidence="1" type="ORF">QAD02_012978</name>
</gene>
<comment type="caution">
    <text evidence="1">The sequence shown here is derived from an EMBL/GenBank/DDBJ whole genome shotgun (WGS) entry which is preliminary data.</text>
</comment>
<evidence type="ECO:0000313" key="1">
    <source>
        <dbReference type="EMBL" id="KAJ8677191.1"/>
    </source>
</evidence>
<dbReference type="Proteomes" id="UP001239111">
    <property type="component" value="Chromosome 2"/>
</dbReference>
<sequence length="674" mass="75104">MSRAKPRRISRRGRKSREDLHIPLRPGLDYRAQNRILEVTGCKLAEVERIIRNLSHDKYDVIVFRKVLLPYDENTAKARLAYLTKKYHQSFFTQLTQKTVVPDLYLKLYEGEKTRLSSERLYQSLVEAEPIKIYDRSGPGIAKVYEESVERVGLANILPIYGMNIPLVNEEPFLERIPFLVSPEYNSNISSEPMVGINVPTRYVGSPYSYSPFHPEDGGLDSINAVLWSLYADAKLWHFILLDDIDDALAKFSTDGDELFFHNQGLKKKDQLDLLNYPNYKPGCPFPDNHKAFLRSLRYVDAAGVTSQFVVQQAGDIIYVAPGVLHQVINLCTNEAEAVNVGSRLWSGACRQSRKCFCEGCQITHINRPPDLVAHYGISRRSQYVCPYDGCTCAYDLGSDLLQHLTWHSNGNLQTAQTQFSRCVDDPAIDYSSLGKDLTRQDVVTEFVEGSMHDAHHKDTLKKFSVDFVPDTSSSDCDPLSEAPFDPSVADNLNSAISVPRDASKIIVPDGFGEFVNCDSDFKYKTSNSVSPAEALIPTNLDNIAGSALPTSNSKVSDLLTSYTFPSPPANLSTGPSHDLQPPSITDNAVVSGAAAPHFPAPRLPTNKVIKTPVQRPPRKPRLCERCGNQVLGDNLARHLRTCGVPLSCQFCNATVPRRGMKRHLRNCPAARDA</sequence>
<reference evidence="1" key="1">
    <citation type="submission" date="2023-04" db="EMBL/GenBank/DDBJ databases">
        <title>A chromosome-level genome assembly of the parasitoid wasp Eretmocerus hayati.</title>
        <authorList>
            <person name="Zhong Y."/>
            <person name="Liu S."/>
            <person name="Liu Y."/>
        </authorList>
    </citation>
    <scope>NUCLEOTIDE SEQUENCE</scope>
    <source>
        <strain evidence="1">ZJU_SS_LIU_2023</strain>
    </source>
</reference>